<dbReference type="PANTHER" id="PTHR43349">
    <property type="entry name" value="PINORESINOL REDUCTASE-RELATED"/>
    <property type="match status" value="1"/>
</dbReference>
<gene>
    <name evidence="2" type="ORF">N0V93_001480</name>
</gene>
<dbReference type="InterPro" id="IPR008030">
    <property type="entry name" value="NmrA-like"/>
</dbReference>
<dbReference type="SUPFAM" id="SSF51735">
    <property type="entry name" value="NAD(P)-binding Rossmann-fold domains"/>
    <property type="match status" value="1"/>
</dbReference>
<dbReference type="Proteomes" id="UP001140453">
    <property type="component" value="Unassembled WGS sequence"/>
</dbReference>
<dbReference type="Gene3D" id="3.90.25.10">
    <property type="entry name" value="UDP-galactose 4-epimerase, domain 1"/>
    <property type="match status" value="1"/>
</dbReference>
<dbReference type="EMBL" id="JAPEVB010000001">
    <property type="protein sequence ID" value="KAJ4397256.1"/>
    <property type="molecule type" value="Genomic_DNA"/>
</dbReference>
<reference evidence="2" key="1">
    <citation type="submission" date="2022-10" db="EMBL/GenBank/DDBJ databases">
        <title>Tapping the CABI collections for fungal endophytes: first genome assemblies for Collariella, Neodidymelliopsis, Ascochyta clinopodiicola, Didymella pomorum, Didymosphaeria variabile, Neocosmospora piperis and Neocucurbitaria cava.</title>
        <authorList>
            <person name="Hill R."/>
        </authorList>
    </citation>
    <scope>NUCLEOTIDE SEQUENCE</scope>
    <source>
        <strain evidence="2">IMI 355082</strain>
    </source>
</reference>
<dbReference type="PANTHER" id="PTHR43349:SF93">
    <property type="entry name" value="ISOFLAVONE REDUCTASE HOMOLOG P3-RELATED"/>
    <property type="match status" value="1"/>
</dbReference>
<sequence>MRSLAILRNSTEKLHLTPTFDMSVAPIRVVVIGATGKTGNSVVKGLVASSTSFEITALTRASSLHNESNNALRDLGAKVVAFDIQGPKEDLIPIFAGQDVVISCVHASQIDAQLNLIEPLKEAKVKRFIPCNFATAAPAGVMAMHDRKLRVVDAVQRAYIPYTVIDDSWWYQGVCPSVPSGKTDHGVFADMNDRIYGDGDVPQGLMDMNDVGLYVAEIIADPRTINKKVYIYSEVLTQNQIWATVADITGEEPLRHTVSKDEILRTIADSAKILEKNPNDIMGFLGLTVNQYRHSYAIRGDNTPERAVYLGYLDGHELYPEVKTTTFREYFQKLVDNKPPGAGKLSVAEFLKSVGFEITK</sequence>
<dbReference type="OrthoDB" id="419598at2759"/>
<dbReference type="Gene3D" id="3.40.50.720">
    <property type="entry name" value="NAD(P)-binding Rossmann-like Domain"/>
    <property type="match status" value="1"/>
</dbReference>
<dbReference type="AlphaFoldDB" id="A0A9W8Z1P9"/>
<feature type="domain" description="NmrA-like" evidence="1">
    <location>
        <begin position="28"/>
        <end position="330"/>
    </location>
</feature>
<dbReference type="InterPro" id="IPR050608">
    <property type="entry name" value="NmrA-type/Isoflavone_red_sf"/>
</dbReference>
<organism evidence="2 3">
    <name type="scientific">Gnomoniopsis smithogilvyi</name>
    <dbReference type="NCBI Taxonomy" id="1191159"/>
    <lineage>
        <taxon>Eukaryota</taxon>
        <taxon>Fungi</taxon>
        <taxon>Dikarya</taxon>
        <taxon>Ascomycota</taxon>
        <taxon>Pezizomycotina</taxon>
        <taxon>Sordariomycetes</taxon>
        <taxon>Sordariomycetidae</taxon>
        <taxon>Diaporthales</taxon>
        <taxon>Gnomoniaceae</taxon>
        <taxon>Gnomoniopsis</taxon>
    </lineage>
</organism>
<name>A0A9W8Z1P9_9PEZI</name>
<evidence type="ECO:0000259" key="1">
    <source>
        <dbReference type="Pfam" id="PF05368"/>
    </source>
</evidence>
<evidence type="ECO:0000313" key="3">
    <source>
        <dbReference type="Proteomes" id="UP001140453"/>
    </source>
</evidence>
<proteinExistence type="predicted"/>
<dbReference type="InterPro" id="IPR036291">
    <property type="entry name" value="NAD(P)-bd_dom_sf"/>
</dbReference>
<accession>A0A9W8Z1P9</accession>
<protein>
    <recommendedName>
        <fullName evidence="1">NmrA-like domain-containing protein</fullName>
    </recommendedName>
</protein>
<comment type="caution">
    <text evidence="2">The sequence shown here is derived from an EMBL/GenBank/DDBJ whole genome shotgun (WGS) entry which is preliminary data.</text>
</comment>
<evidence type="ECO:0000313" key="2">
    <source>
        <dbReference type="EMBL" id="KAJ4397256.1"/>
    </source>
</evidence>
<keyword evidence="3" id="KW-1185">Reference proteome</keyword>
<dbReference type="Pfam" id="PF05368">
    <property type="entry name" value="NmrA"/>
    <property type="match status" value="1"/>
</dbReference>